<dbReference type="STRING" id="1666911.HLUCCA11_03660"/>
<evidence type="ECO:0000256" key="8">
    <source>
        <dbReference type="HAMAP-Rule" id="MF_00104"/>
    </source>
</evidence>
<dbReference type="GO" id="GO:0005737">
    <property type="term" value="C:cytoplasm"/>
    <property type="evidence" value="ECO:0007669"/>
    <property type="project" value="UniProtKB-SubCell"/>
</dbReference>
<evidence type="ECO:0000313" key="13">
    <source>
        <dbReference type="Proteomes" id="UP000050465"/>
    </source>
</evidence>
<keyword evidence="5 8" id="KW-0255">Endonuclease</keyword>
<dbReference type="GO" id="GO:0019843">
    <property type="term" value="F:rRNA binding"/>
    <property type="evidence" value="ECO:0007669"/>
    <property type="project" value="UniProtKB-KW"/>
</dbReference>
<dbReference type="PANTHER" id="PTHR11207:SF0">
    <property type="entry name" value="RIBONUCLEASE 3"/>
    <property type="match status" value="1"/>
</dbReference>
<comment type="subunit">
    <text evidence="8">Homodimer.</text>
</comment>
<feature type="domain" description="DRBM" evidence="10">
    <location>
        <begin position="194"/>
        <end position="264"/>
    </location>
</feature>
<keyword evidence="8" id="KW-0819">tRNA processing</keyword>
<feature type="binding site" evidence="8">
    <location>
        <position position="80"/>
    </location>
    <ligand>
        <name>Mg(2+)</name>
        <dbReference type="ChEBI" id="CHEBI:18420"/>
    </ligand>
</feature>
<dbReference type="AlphaFoldDB" id="A0A0P8A236"/>
<keyword evidence="8" id="KW-0963">Cytoplasm</keyword>
<feature type="binding site" evidence="8">
    <location>
        <position position="152"/>
    </location>
    <ligand>
        <name>Mg(2+)</name>
        <dbReference type="ChEBI" id="CHEBI:18420"/>
    </ligand>
</feature>
<evidence type="ECO:0000256" key="3">
    <source>
        <dbReference type="ARBA" id="ARBA00022664"/>
    </source>
</evidence>
<keyword evidence="4 8" id="KW-0540">Nuclease</keyword>
<keyword evidence="3 8" id="KW-0507">mRNA processing</keyword>
<dbReference type="GO" id="GO:0046872">
    <property type="term" value="F:metal ion binding"/>
    <property type="evidence" value="ECO:0007669"/>
    <property type="project" value="UniProtKB-KW"/>
</dbReference>
<comment type="similarity">
    <text evidence="2">Belongs to the ribonuclease III family.</text>
</comment>
<reference evidence="12 13" key="1">
    <citation type="submission" date="2015-09" db="EMBL/GenBank/DDBJ databases">
        <title>Identification and resolution of microdiversity through metagenomic sequencing of parallel consortia.</title>
        <authorList>
            <person name="Nelson W.C."/>
            <person name="Romine M.F."/>
            <person name="Lindemann S.R."/>
        </authorList>
    </citation>
    <scope>NUCLEOTIDE SEQUENCE [LARGE SCALE GENOMIC DNA]</scope>
    <source>
        <strain evidence="12">Ana</strain>
    </source>
</reference>
<dbReference type="PROSITE" id="PS50137">
    <property type="entry name" value="DS_RBD"/>
    <property type="match status" value="1"/>
</dbReference>
<evidence type="ECO:0000259" key="10">
    <source>
        <dbReference type="PROSITE" id="PS50137"/>
    </source>
</evidence>
<comment type="cofactor">
    <cofactor evidence="8">
        <name>Mg(2+)</name>
        <dbReference type="ChEBI" id="CHEBI:18420"/>
    </cofactor>
</comment>
<keyword evidence="8" id="KW-0460">Magnesium</keyword>
<name>A0A0P8A236_9CYAN</name>
<dbReference type="HAMAP" id="MF_00104">
    <property type="entry name" value="RNase_III"/>
    <property type="match status" value="1"/>
</dbReference>
<comment type="subcellular location">
    <subcellularLocation>
        <location evidence="8">Cytoplasm</location>
    </subcellularLocation>
</comment>
<dbReference type="GO" id="GO:0008033">
    <property type="term" value="P:tRNA processing"/>
    <property type="evidence" value="ECO:0007669"/>
    <property type="project" value="UniProtKB-KW"/>
</dbReference>
<evidence type="ECO:0000256" key="9">
    <source>
        <dbReference type="SAM" id="MobiDB-lite"/>
    </source>
</evidence>
<evidence type="ECO:0000256" key="1">
    <source>
        <dbReference type="ARBA" id="ARBA00000109"/>
    </source>
</evidence>
<gene>
    <name evidence="8 12" type="primary">rnc</name>
    <name evidence="12" type="ORF">HLUCCA11_03660</name>
</gene>
<feature type="region of interest" description="Disordered" evidence="9">
    <location>
        <begin position="1"/>
        <end position="41"/>
    </location>
</feature>
<evidence type="ECO:0000313" key="12">
    <source>
        <dbReference type="EMBL" id="KPQ37027.1"/>
    </source>
</evidence>
<dbReference type="InterPro" id="IPR036389">
    <property type="entry name" value="RNase_III_sf"/>
</dbReference>
<feature type="binding site" evidence="8">
    <location>
        <position position="155"/>
    </location>
    <ligand>
        <name>Mg(2+)</name>
        <dbReference type="ChEBI" id="CHEBI:18420"/>
    </ligand>
</feature>
<keyword evidence="8" id="KW-0698">rRNA processing</keyword>
<accession>A0A0P8A236</accession>
<dbReference type="EC" id="3.1.26.3" evidence="8"/>
<feature type="active site" evidence="8">
    <location>
        <position position="155"/>
    </location>
</feature>
<dbReference type="Pfam" id="PF00035">
    <property type="entry name" value="dsrm"/>
    <property type="match status" value="1"/>
</dbReference>
<dbReference type="GO" id="GO:0010468">
    <property type="term" value="P:regulation of gene expression"/>
    <property type="evidence" value="ECO:0007669"/>
    <property type="project" value="TreeGrafter"/>
</dbReference>
<evidence type="ECO:0000256" key="7">
    <source>
        <dbReference type="ARBA" id="ARBA00022884"/>
    </source>
</evidence>
<dbReference type="CDD" id="cd10845">
    <property type="entry name" value="DSRM_RNAse_III_family"/>
    <property type="match status" value="1"/>
</dbReference>
<dbReference type="InterPro" id="IPR014720">
    <property type="entry name" value="dsRBD_dom"/>
</dbReference>
<dbReference type="InterPro" id="IPR000999">
    <property type="entry name" value="RNase_III_dom"/>
</dbReference>
<comment type="function">
    <text evidence="8">Digests double-stranded RNA. Involved in the processing of primary rRNA transcript to yield the immediate precursors to the large and small rRNAs (23S and 16S). Processes some mRNAs, and tRNAs when they are encoded in the rRNA operon. Processes pre-crRNA and tracrRNA of type II CRISPR loci if present in the organism.</text>
</comment>
<comment type="caution">
    <text evidence="12">The sequence shown here is derived from an EMBL/GenBank/DDBJ whole genome shotgun (WGS) entry which is preliminary data.</text>
</comment>
<proteinExistence type="inferred from homology"/>
<dbReference type="CDD" id="cd00593">
    <property type="entry name" value="RIBOc"/>
    <property type="match status" value="1"/>
</dbReference>
<dbReference type="SMART" id="SM00358">
    <property type="entry name" value="DSRM"/>
    <property type="match status" value="1"/>
</dbReference>
<protein>
    <recommendedName>
        <fullName evidence="8">Ribonuclease 3</fullName>
        <ecNumber evidence="8">3.1.26.3</ecNumber>
    </recommendedName>
    <alternativeName>
        <fullName evidence="8">Ribonuclease III</fullName>
        <shortName evidence="8">RNase III</shortName>
    </alternativeName>
</protein>
<organism evidence="12 13">
    <name type="scientific">Phormidesmis priestleyi Ana</name>
    <dbReference type="NCBI Taxonomy" id="1666911"/>
    <lineage>
        <taxon>Bacteria</taxon>
        <taxon>Bacillati</taxon>
        <taxon>Cyanobacteriota</taxon>
        <taxon>Cyanophyceae</taxon>
        <taxon>Leptolyngbyales</taxon>
        <taxon>Leptolyngbyaceae</taxon>
        <taxon>Phormidesmis</taxon>
    </lineage>
</organism>
<feature type="active site" evidence="8">
    <location>
        <position position="84"/>
    </location>
</feature>
<evidence type="ECO:0000256" key="6">
    <source>
        <dbReference type="ARBA" id="ARBA00022801"/>
    </source>
</evidence>
<dbReference type="GO" id="GO:0004525">
    <property type="term" value="F:ribonuclease III activity"/>
    <property type="evidence" value="ECO:0007669"/>
    <property type="project" value="UniProtKB-UniRule"/>
</dbReference>
<dbReference type="SUPFAM" id="SSF69065">
    <property type="entry name" value="RNase III domain-like"/>
    <property type="match status" value="1"/>
</dbReference>
<feature type="compositionally biased region" description="Low complexity" evidence="9">
    <location>
        <begin position="11"/>
        <end position="25"/>
    </location>
</feature>
<evidence type="ECO:0000256" key="4">
    <source>
        <dbReference type="ARBA" id="ARBA00022722"/>
    </source>
</evidence>
<dbReference type="SMART" id="SM00535">
    <property type="entry name" value="RIBOc"/>
    <property type="match status" value="1"/>
</dbReference>
<keyword evidence="8" id="KW-0699">rRNA-binding</keyword>
<sequence>MTSAPKPQRPKPQIKSPIKSSIKSQLNAQPKKDHNPATESDLSSLLSQLGVPSAAVPPDLLKLALVDISSSAEANNEELEFLGDAALRLAAAEFLMERDPKMALGEMSAVRSHIVSDRVLASIAKHYHLSRYLQLSKSAHGDKAGSDSRLADALEAIIGALYLSTGNLSLVRPWLDNHFERLTSQLQGDPAKQNYKAALQELTQQHYKALPVYKSQEISQVHGDNERFFAQVWFQAKLWGEGKGGSIKMAEQAAAKTALSGLQQAIEKDKSMSSASEIKRAS</sequence>
<dbReference type="EMBL" id="LJZR01000003">
    <property type="protein sequence ID" value="KPQ37027.1"/>
    <property type="molecule type" value="Genomic_DNA"/>
</dbReference>
<dbReference type="PROSITE" id="PS50142">
    <property type="entry name" value="RNASE_3_2"/>
    <property type="match status" value="1"/>
</dbReference>
<dbReference type="GO" id="GO:0006397">
    <property type="term" value="P:mRNA processing"/>
    <property type="evidence" value="ECO:0007669"/>
    <property type="project" value="UniProtKB-UniRule"/>
</dbReference>
<dbReference type="PANTHER" id="PTHR11207">
    <property type="entry name" value="RIBONUCLEASE III"/>
    <property type="match status" value="1"/>
</dbReference>
<evidence type="ECO:0000259" key="11">
    <source>
        <dbReference type="PROSITE" id="PS50142"/>
    </source>
</evidence>
<keyword evidence="6 8" id="KW-0378">Hydrolase</keyword>
<comment type="catalytic activity">
    <reaction evidence="1 8">
        <text>Endonucleolytic cleavage to 5'-phosphomonoester.</text>
        <dbReference type="EC" id="3.1.26.3"/>
    </reaction>
</comment>
<feature type="domain" description="RNase III" evidence="11">
    <location>
        <begin position="42"/>
        <end position="166"/>
    </location>
</feature>
<dbReference type="Gene3D" id="1.10.1520.10">
    <property type="entry name" value="Ribonuclease III domain"/>
    <property type="match status" value="1"/>
</dbReference>
<keyword evidence="8" id="KW-0479">Metal-binding</keyword>
<dbReference type="Proteomes" id="UP000050465">
    <property type="component" value="Unassembled WGS sequence"/>
</dbReference>
<dbReference type="GO" id="GO:0003725">
    <property type="term" value="F:double-stranded RNA binding"/>
    <property type="evidence" value="ECO:0007669"/>
    <property type="project" value="TreeGrafter"/>
</dbReference>
<evidence type="ECO:0000256" key="2">
    <source>
        <dbReference type="ARBA" id="ARBA00010183"/>
    </source>
</evidence>
<dbReference type="NCBIfam" id="TIGR02191">
    <property type="entry name" value="RNaseIII"/>
    <property type="match status" value="1"/>
</dbReference>
<dbReference type="SUPFAM" id="SSF54768">
    <property type="entry name" value="dsRNA-binding domain-like"/>
    <property type="match status" value="1"/>
</dbReference>
<dbReference type="InterPro" id="IPR011907">
    <property type="entry name" value="RNase_III"/>
</dbReference>
<dbReference type="Pfam" id="PF14622">
    <property type="entry name" value="Ribonucleas_3_3"/>
    <property type="match status" value="1"/>
</dbReference>
<dbReference type="Gene3D" id="3.30.160.20">
    <property type="match status" value="1"/>
</dbReference>
<keyword evidence="7 8" id="KW-0694">RNA-binding</keyword>
<dbReference type="PATRIC" id="fig|1666911.3.peg.3586"/>
<evidence type="ECO:0000256" key="5">
    <source>
        <dbReference type="ARBA" id="ARBA00022759"/>
    </source>
</evidence>
<dbReference type="GO" id="GO:0006364">
    <property type="term" value="P:rRNA processing"/>
    <property type="evidence" value="ECO:0007669"/>
    <property type="project" value="UniProtKB-UniRule"/>
</dbReference>